<dbReference type="Proteomes" id="UP000092508">
    <property type="component" value="Unassembled WGS sequence"/>
</dbReference>
<dbReference type="GO" id="GO:0051607">
    <property type="term" value="P:defense response to virus"/>
    <property type="evidence" value="ECO:0007669"/>
    <property type="project" value="UniProtKB-KW"/>
</dbReference>
<evidence type="ECO:0000256" key="1">
    <source>
        <dbReference type="ARBA" id="ARBA00023118"/>
    </source>
</evidence>
<name>A0A1B8QD59_9GAMM</name>
<protein>
    <submittedName>
        <fullName evidence="2">Type I-C CRISPR-associated protein Cas5</fullName>
    </submittedName>
</protein>
<dbReference type="NCBIfam" id="TIGR01876">
    <property type="entry name" value="cas_Cas5d"/>
    <property type="match status" value="1"/>
</dbReference>
<dbReference type="NCBIfam" id="TIGR02593">
    <property type="entry name" value="CRISPR_cas5"/>
    <property type="match status" value="1"/>
</dbReference>
<evidence type="ECO:0000313" key="3">
    <source>
        <dbReference type="Proteomes" id="UP000092508"/>
    </source>
</evidence>
<dbReference type="InterPro" id="IPR010155">
    <property type="entry name" value="CRISPR-assoc_prot_Cas5d"/>
</dbReference>
<keyword evidence="1" id="KW-0051">Antiviral defense</keyword>
<dbReference type="InterPro" id="IPR013422">
    <property type="entry name" value="CRISPR-assoc_prot_Cas5_N"/>
</dbReference>
<dbReference type="CDD" id="cd09752">
    <property type="entry name" value="Cas5_I-C"/>
    <property type="match status" value="1"/>
</dbReference>
<evidence type="ECO:0000313" key="2">
    <source>
        <dbReference type="EMBL" id="OBX79520.1"/>
    </source>
</evidence>
<sequence>MDNKITFSLKARQALFTDPITRLGGEKTSYHLPTYEALKGVCKSIYWKPTIVWFVDRVRVMKPIRTQTKGVKPIKFHASGNDLAYYTYLNDVEYQVEAHFEWNLHRPELEADRIDGKHHSIAKRMLAKGGRQDIFLGARECQGYVEPCEFGNGESFYDTNNEEPLSYGLMFHSFAYPDETGINELHSRFWYANMQNGIIAFPKPTDNLAEDAKNGMPNRFVREMTAKAFGMGDNLQTVDDLADELAKELSDKLNHGGEK</sequence>
<dbReference type="OrthoDB" id="5621871at2"/>
<dbReference type="RefSeq" id="WP_067236074.1">
    <property type="nucleotide sequence ID" value="NZ_JAPDKM010000001.1"/>
</dbReference>
<dbReference type="Pfam" id="PF09704">
    <property type="entry name" value="Cas_Cas5d"/>
    <property type="match status" value="1"/>
</dbReference>
<dbReference type="Gene3D" id="3.30.70.2660">
    <property type="match status" value="1"/>
</dbReference>
<reference evidence="2 3" key="1">
    <citation type="submission" date="2016-06" db="EMBL/GenBank/DDBJ databases">
        <title>Draft genome of Moraxella atlantae CCUG 66109.</title>
        <authorList>
            <person name="Salva-Serra F."/>
            <person name="Engstrom-Jakobsson H."/>
            <person name="Thorell K."/>
            <person name="Gonzales-Siles L."/>
            <person name="Karlsson R."/>
            <person name="Boulund F."/>
            <person name="Engstrand L."/>
            <person name="Kristiansson E."/>
            <person name="Moore E."/>
        </authorList>
    </citation>
    <scope>NUCLEOTIDE SEQUENCE [LARGE SCALE GENOMIC DNA]</scope>
    <source>
        <strain evidence="2 3">CCUG 66109</strain>
    </source>
</reference>
<accession>A0A1B8QD59</accession>
<dbReference type="EMBL" id="LZMZ01000012">
    <property type="protein sequence ID" value="OBX79520.1"/>
    <property type="molecule type" value="Genomic_DNA"/>
</dbReference>
<dbReference type="STRING" id="34059.A9308_00375"/>
<dbReference type="GO" id="GO:0043571">
    <property type="term" value="P:maintenance of CRISPR repeat elements"/>
    <property type="evidence" value="ECO:0007669"/>
    <property type="project" value="InterPro"/>
</dbReference>
<dbReference type="InterPro" id="IPR021124">
    <property type="entry name" value="CRISPR-assoc_prot_Cas5"/>
</dbReference>
<comment type="caution">
    <text evidence="2">The sequence shown here is derived from an EMBL/GenBank/DDBJ whole genome shotgun (WGS) entry which is preliminary data.</text>
</comment>
<proteinExistence type="predicted"/>
<dbReference type="GO" id="GO:0004519">
    <property type="term" value="F:endonuclease activity"/>
    <property type="evidence" value="ECO:0007669"/>
    <property type="project" value="InterPro"/>
</dbReference>
<dbReference type="AlphaFoldDB" id="A0A1B8QD59"/>
<gene>
    <name evidence="2" type="ORF">A9308_00375</name>
</gene>
<organism evidence="2 3">
    <name type="scientific">Faucicola atlantae</name>
    <dbReference type="NCBI Taxonomy" id="34059"/>
    <lineage>
        <taxon>Bacteria</taxon>
        <taxon>Pseudomonadati</taxon>
        <taxon>Pseudomonadota</taxon>
        <taxon>Gammaproteobacteria</taxon>
        <taxon>Moraxellales</taxon>
        <taxon>Moraxellaceae</taxon>
        <taxon>Faucicola</taxon>
    </lineage>
</organism>